<sequence>MEDALPGKSHDDIINHYNILIDDVKPINYGRSQSPNYLEVHSDSNRNSRGRTAKRGFLDIIETQVASHAQKYFKHLEVVPKEKKRRENIVDIISADAEATGTSQAVLSTKNESTLPQESINAEHTITVVEGESAGHGSLVS</sequence>
<comment type="caution">
    <text evidence="1">The sequence shown here is derived from an EMBL/GenBank/DDBJ whole genome shotgun (WGS) entry which is preliminary data.</text>
</comment>
<proteinExistence type="predicted"/>
<dbReference type="STRING" id="33114.A0A2G2VXN0"/>
<dbReference type="OrthoDB" id="118550at2759"/>
<evidence type="ECO:0000313" key="1">
    <source>
        <dbReference type="EMBL" id="PHT37728.1"/>
    </source>
</evidence>
<dbReference type="PANTHER" id="PTHR44042:SF67">
    <property type="entry name" value="MYB-LIKE PROTEIN I"/>
    <property type="match status" value="1"/>
</dbReference>
<accession>A0A2G2VXN0</accession>
<dbReference type="PANTHER" id="PTHR44042">
    <property type="entry name" value="DUPLICATED HOMEODOMAIN-LIKE SUPERFAMILY PROTEIN-RELATED"/>
    <property type="match status" value="1"/>
</dbReference>
<organism evidence="1 2">
    <name type="scientific">Capsicum baccatum</name>
    <name type="common">Peruvian pepper</name>
    <dbReference type="NCBI Taxonomy" id="33114"/>
    <lineage>
        <taxon>Eukaryota</taxon>
        <taxon>Viridiplantae</taxon>
        <taxon>Streptophyta</taxon>
        <taxon>Embryophyta</taxon>
        <taxon>Tracheophyta</taxon>
        <taxon>Spermatophyta</taxon>
        <taxon>Magnoliopsida</taxon>
        <taxon>eudicotyledons</taxon>
        <taxon>Gunneridae</taxon>
        <taxon>Pentapetalae</taxon>
        <taxon>asterids</taxon>
        <taxon>lamiids</taxon>
        <taxon>Solanales</taxon>
        <taxon>Solanaceae</taxon>
        <taxon>Solanoideae</taxon>
        <taxon>Capsiceae</taxon>
        <taxon>Capsicum</taxon>
    </lineage>
</organism>
<protein>
    <submittedName>
        <fullName evidence="1">Uncharacterized protein</fullName>
    </submittedName>
</protein>
<name>A0A2G2VXN0_CAPBA</name>
<dbReference type="EMBL" id="MLFT02000009">
    <property type="protein sequence ID" value="PHT37728.1"/>
    <property type="molecule type" value="Genomic_DNA"/>
</dbReference>
<dbReference type="Proteomes" id="UP000224567">
    <property type="component" value="Unassembled WGS sequence"/>
</dbReference>
<gene>
    <name evidence="1" type="ORF">CQW23_21301</name>
</gene>
<keyword evidence="2" id="KW-1185">Reference proteome</keyword>
<reference evidence="1 2" key="1">
    <citation type="journal article" date="2017" name="Genome Biol.">
        <title>New reference genome sequences of hot pepper reveal the massive evolution of plant disease-resistance genes by retroduplication.</title>
        <authorList>
            <person name="Kim S."/>
            <person name="Park J."/>
            <person name="Yeom S.I."/>
            <person name="Kim Y.M."/>
            <person name="Seo E."/>
            <person name="Kim K.T."/>
            <person name="Kim M.S."/>
            <person name="Lee J.M."/>
            <person name="Cheong K."/>
            <person name="Shin H.S."/>
            <person name="Kim S.B."/>
            <person name="Han K."/>
            <person name="Lee J."/>
            <person name="Park M."/>
            <person name="Lee H.A."/>
            <person name="Lee H.Y."/>
            <person name="Lee Y."/>
            <person name="Oh S."/>
            <person name="Lee J.H."/>
            <person name="Choi E."/>
            <person name="Choi E."/>
            <person name="Lee S.E."/>
            <person name="Jeon J."/>
            <person name="Kim H."/>
            <person name="Choi G."/>
            <person name="Song H."/>
            <person name="Lee J."/>
            <person name="Lee S.C."/>
            <person name="Kwon J.K."/>
            <person name="Lee H.Y."/>
            <person name="Koo N."/>
            <person name="Hong Y."/>
            <person name="Kim R.W."/>
            <person name="Kang W.H."/>
            <person name="Huh J.H."/>
            <person name="Kang B.C."/>
            <person name="Yang T.J."/>
            <person name="Lee Y.H."/>
            <person name="Bennetzen J.L."/>
            <person name="Choi D."/>
        </authorList>
    </citation>
    <scope>NUCLEOTIDE SEQUENCE [LARGE SCALE GENOMIC DNA]</scope>
    <source>
        <strain evidence="2">cv. PBC81</strain>
    </source>
</reference>
<reference evidence="2" key="2">
    <citation type="journal article" date="2017" name="J. Anim. Genet.">
        <title>Multiple reference genome sequences of hot pepper reveal the massive evolution of plant disease resistance genes by retroduplication.</title>
        <authorList>
            <person name="Kim S."/>
            <person name="Park J."/>
            <person name="Yeom S.-I."/>
            <person name="Kim Y.-M."/>
            <person name="Seo E."/>
            <person name="Kim K.-T."/>
            <person name="Kim M.-S."/>
            <person name="Lee J.M."/>
            <person name="Cheong K."/>
            <person name="Shin H.-S."/>
            <person name="Kim S.-B."/>
            <person name="Han K."/>
            <person name="Lee J."/>
            <person name="Park M."/>
            <person name="Lee H.-A."/>
            <person name="Lee H.-Y."/>
            <person name="Lee Y."/>
            <person name="Oh S."/>
            <person name="Lee J.H."/>
            <person name="Choi E."/>
            <person name="Choi E."/>
            <person name="Lee S.E."/>
            <person name="Jeon J."/>
            <person name="Kim H."/>
            <person name="Choi G."/>
            <person name="Song H."/>
            <person name="Lee J."/>
            <person name="Lee S.-C."/>
            <person name="Kwon J.-K."/>
            <person name="Lee H.-Y."/>
            <person name="Koo N."/>
            <person name="Hong Y."/>
            <person name="Kim R.W."/>
            <person name="Kang W.-H."/>
            <person name="Huh J.H."/>
            <person name="Kang B.-C."/>
            <person name="Yang T.-J."/>
            <person name="Lee Y.-H."/>
            <person name="Bennetzen J.L."/>
            <person name="Choi D."/>
        </authorList>
    </citation>
    <scope>NUCLEOTIDE SEQUENCE [LARGE SCALE GENOMIC DNA]</scope>
    <source>
        <strain evidence="2">cv. PBC81</strain>
    </source>
</reference>
<evidence type="ECO:0000313" key="2">
    <source>
        <dbReference type="Proteomes" id="UP000224567"/>
    </source>
</evidence>
<dbReference type="AlphaFoldDB" id="A0A2G2VXN0"/>